<gene>
    <name evidence="3" type="ORF">SHEWBE_0668</name>
</gene>
<dbReference type="Pfam" id="PF10675">
    <property type="entry name" value="DUF2489"/>
    <property type="match status" value="1"/>
</dbReference>
<accession>A0A330LXP5</accession>
<feature type="domain" description="DUF2489" evidence="2">
    <location>
        <begin position="13"/>
        <end position="146"/>
    </location>
</feature>
<evidence type="ECO:0000313" key="3">
    <source>
        <dbReference type="EMBL" id="SQH74645.1"/>
    </source>
</evidence>
<evidence type="ECO:0000259" key="2">
    <source>
        <dbReference type="Pfam" id="PF10675"/>
    </source>
</evidence>
<reference evidence="4" key="1">
    <citation type="submission" date="2018-06" db="EMBL/GenBank/DDBJ databases">
        <authorList>
            <person name="Cea G.-C."/>
            <person name="William W."/>
        </authorList>
    </citation>
    <scope>NUCLEOTIDE SEQUENCE [LARGE SCALE GENOMIC DNA]</scope>
    <source>
        <strain evidence="4">DB21MT-2</strain>
    </source>
</reference>
<proteinExistence type="predicted"/>
<organism evidence="3 4">
    <name type="scientific">Shewanella benthica</name>
    <dbReference type="NCBI Taxonomy" id="43661"/>
    <lineage>
        <taxon>Bacteria</taxon>
        <taxon>Pseudomonadati</taxon>
        <taxon>Pseudomonadota</taxon>
        <taxon>Gammaproteobacteria</taxon>
        <taxon>Alteromonadales</taxon>
        <taxon>Shewanellaceae</taxon>
        <taxon>Shewanella</taxon>
    </lineage>
</organism>
<dbReference type="KEGG" id="sbk:SHEWBE_0668"/>
<evidence type="ECO:0000313" key="4">
    <source>
        <dbReference type="Proteomes" id="UP000250123"/>
    </source>
</evidence>
<keyword evidence="1" id="KW-1133">Transmembrane helix</keyword>
<dbReference type="OrthoDB" id="5293867at2"/>
<dbReference type="AlphaFoldDB" id="A0A330LXP5"/>
<keyword evidence="1" id="KW-0812">Transmembrane</keyword>
<dbReference type="EMBL" id="LS483452">
    <property type="protein sequence ID" value="SQH74645.1"/>
    <property type="molecule type" value="Genomic_DNA"/>
</dbReference>
<dbReference type="InterPro" id="IPR019617">
    <property type="entry name" value="DUF2489"/>
</dbReference>
<keyword evidence="1" id="KW-0472">Membrane</keyword>
<dbReference type="Proteomes" id="UP000250123">
    <property type="component" value="Chromosome SHEWBE"/>
</dbReference>
<protein>
    <recommendedName>
        <fullName evidence="2">DUF2489 domain-containing protein</fullName>
    </recommendedName>
</protein>
<dbReference type="RefSeq" id="WP_112351443.1">
    <property type="nucleotide sequence ID" value="NZ_LS483452.1"/>
</dbReference>
<feature type="transmembrane region" description="Helical" evidence="1">
    <location>
        <begin position="6"/>
        <end position="27"/>
    </location>
</feature>
<evidence type="ECO:0000256" key="1">
    <source>
        <dbReference type="SAM" id="Phobius"/>
    </source>
</evidence>
<name>A0A330LXP5_9GAMM</name>
<sequence>MTTALIVIGFLLITALVGYATALLLQLRKQSTQKKKHQQELKDINQARLDEHLNSIRYIATAMLEDRCELSEGVMRIAKLFNILSMSEQVETQYPAIFKHFSVIQAHPIMAQRKKLQKQQRMKLDFARMRSEAGLEADILEEAKQLSSFTPSPLH</sequence>